<name>A0AAV6TQG4_9ARAC</name>
<gene>
    <name evidence="2" type="ORF">JTE90_016980</name>
</gene>
<dbReference type="PANTHER" id="PTHR21255">
    <property type="entry name" value="T-COMPLEX-ASSOCIATED-TESTIS-EXPRESSED 1/ DYNEIN LIGHT CHAIN"/>
    <property type="match status" value="1"/>
</dbReference>
<dbReference type="Pfam" id="PF03645">
    <property type="entry name" value="Tctex-1"/>
    <property type="match status" value="1"/>
</dbReference>
<evidence type="ECO:0000256" key="1">
    <source>
        <dbReference type="ARBA" id="ARBA00005361"/>
    </source>
</evidence>
<comment type="similarity">
    <text evidence="1">Belongs to the dynein light chain Tctex-type family.</text>
</comment>
<dbReference type="InterPro" id="IPR038586">
    <property type="entry name" value="Tctex-1-like_sf"/>
</dbReference>
<dbReference type="InterPro" id="IPR005334">
    <property type="entry name" value="Tctex-1-like"/>
</dbReference>
<comment type="caution">
    <text evidence="2">The sequence shown here is derived from an EMBL/GenBank/DDBJ whole genome shotgun (WGS) entry which is preliminary data.</text>
</comment>
<dbReference type="PANTHER" id="PTHR21255:SF4">
    <property type="entry name" value="DYNEIN LIGHT CHAIN TCTEX-TYPE"/>
    <property type="match status" value="1"/>
</dbReference>
<dbReference type="GO" id="GO:0007018">
    <property type="term" value="P:microtubule-based movement"/>
    <property type="evidence" value="ECO:0007669"/>
    <property type="project" value="TreeGrafter"/>
</dbReference>
<organism evidence="2 3">
    <name type="scientific">Oedothorax gibbosus</name>
    <dbReference type="NCBI Taxonomy" id="931172"/>
    <lineage>
        <taxon>Eukaryota</taxon>
        <taxon>Metazoa</taxon>
        <taxon>Ecdysozoa</taxon>
        <taxon>Arthropoda</taxon>
        <taxon>Chelicerata</taxon>
        <taxon>Arachnida</taxon>
        <taxon>Araneae</taxon>
        <taxon>Araneomorphae</taxon>
        <taxon>Entelegynae</taxon>
        <taxon>Araneoidea</taxon>
        <taxon>Linyphiidae</taxon>
        <taxon>Erigoninae</taxon>
        <taxon>Oedothorax</taxon>
    </lineage>
</organism>
<dbReference type="Proteomes" id="UP000827092">
    <property type="component" value="Unassembled WGS sequence"/>
</dbReference>
<dbReference type="AlphaFoldDB" id="A0AAV6TQG4"/>
<evidence type="ECO:0000313" key="2">
    <source>
        <dbReference type="EMBL" id="KAG8173671.1"/>
    </source>
</evidence>
<reference evidence="2 3" key="1">
    <citation type="journal article" date="2022" name="Nat. Ecol. Evol.">
        <title>A masculinizing supergene underlies an exaggerated male reproductive morph in a spider.</title>
        <authorList>
            <person name="Hendrickx F."/>
            <person name="De Corte Z."/>
            <person name="Sonet G."/>
            <person name="Van Belleghem S.M."/>
            <person name="Kostlbacher S."/>
            <person name="Vangestel C."/>
        </authorList>
    </citation>
    <scope>NUCLEOTIDE SEQUENCE [LARGE SCALE GENOMIC DNA]</scope>
    <source>
        <strain evidence="2">W744_W776</strain>
    </source>
</reference>
<sequence length="109" mass="12440">MGKVQFPADVVSDIIKSVIREVFEQAKDVYPEIFAEKWAALIEEKVLWNLSKLNNPFNYIVCCAIMQKNGAGLHCISSCYWDDSTDGSCTIRWENFYLNCIVTVYGMSI</sequence>
<dbReference type="EMBL" id="JAFNEN010001554">
    <property type="protein sequence ID" value="KAG8173671.1"/>
    <property type="molecule type" value="Genomic_DNA"/>
</dbReference>
<accession>A0AAV6TQG4</accession>
<dbReference type="Gene3D" id="3.30.1140.40">
    <property type="entry name" value="Tctex-1"/>
    <property type="match status" value="1"/>
</dbReference>
<proteinExistence type="inferred from homology"/>
<keyword evidence="3" id="KW-1185">Reference proteome</keyword>
<dbReference type="GO" id="GO:0005868">
    <property type="term" value="C:cytoplasmic dynein complex"/>
    <property type="evidence" value="ECO:0007669"/>
    <property type="project" value="TreeGrafter"/>
</dbReference>
<evidence type="ECO:0008006" key="4">
    <source>
        <dbReference type="Google" id="ProtNLM"/>
    </source>
</evidence>
<dbReference type="GO" id="GO:0005737">
    <property type="term" value="C:cytoplasm"/>
    <property type="evidence" value="ECO:0007669"/>
    <property type="project" value="TreeGrafter"/>
</dbReference>
<protein>
    <recommendedName>
        <fullName evidence="4">Dynein light chain Tctex-type 1</fullName>
    </recommendedName>
</protein>
<dbReference type="CDD" id="cd21455">
    <property type="entry name" value="DLC-like_DYNLT1_DYNLT3"/>
    <property type="match status" value="1"/>
</dbReference>
<dbReference type="GO" id="GO:0045505">
    <property type="term" value="F:dynein intermediate chain binding"/>
    <property type="evidence" value="ECO:0007669"/>
    <property type="project" value="TreeGrafter"/>
</dbReference>
<evidence type="ECO:0000313" key="3">
    <source>
        <dbReference type="Proteomes" id="UP000827092"/>
    </source>
</evidence>